<evidence type="ECO:0000313" key="3">
    <source>
        <dbReference type="EMBL" id="PRQ01300.1"/>
    </source>
</evidence>
<keyword evidence="2" id="KW-0812">Transmembrane</keyword>
<feature type="region of interest" description="Disordered" evidence="1">
    <location>
        <begin position="280"/>
        <end position="336"/>
    </location>
</feature>
<feature type="transmembrane region" description="Helical" evidence="2">
    <location>
        <begin position="255"/>
        <end position="273"/>
    </location>
</feature>
<feature type="compositionally biased region" description="Low complexity" evidence="1">
    <location>
        <begin position="197"/>
        <end position="212"/>
    </location>
</feature>
<dbReference type="OrthoDB" id="9793251at2"/>
<protein>
    <recommendedName>
        <fullName evidence="5">DUF1566 domain-containing protein</fullName>
    </recommendedName>
</protein>
<evidence type="ECO:0000313" key="4">
    <source>
        <dbReference type="Proteomes" id="UP000238823"/>
    </source>
</evidence>
<comment type="caution">
    <text evidence="3">The sequence shown here is derived from an EMBL/GenBank/DDBJ whole genome shotgun (WGS) entry which is preliminary data.</text>
</comment>
<accession>A0A2S9Y862</accession>
<name>A0A2S9Y862_9BACT</name>
<keyword evidence="2" id="KW-0472">Membrane</keyword>
<dbReference type="AlphaFoldDB" id="A0A2S9Y862"/>
<keyword evidence="2" id="KW-1133">Transmembrane helix</keyword>
<gene>
    <name evidence="3" type="ORF">ENSA7_59050</name>
</gene>
<feature type="compositionally biased region" description="Low complexity" evidence="1">
    <location>
        <begin position="297"/>
        <end position="313"/>
    </location>
</feature>
<reference evidence="3 4" key="1">
    <citation type="submission" date="2018-03" db="EMBL/GenBank/DDBJ databases">
        <title>Draft Genome Sequences of the Obligatory Marine Myxobacteria Enhygromyxa salina SWB007.</title>
        <authorList>
            <person name="Poehlein A."/>
            <person name="Moghaddam J.A."/>
            <person name="Harms H."/>
            <person name="Alanjari M."/>
            <person name="Koenig G.M."/>
            <person name="Daniel R."/>
            <person name="Schaeberle T.F."/>
        </authorList>
    </citation>
    <scope>NUCLEOTIDE SEQUENCE [LARGE SCALE GENOMIC DNA]</scope>
    <source>
        <strain evidence="3 4">SWB007</strain>
    </source>
</reference>
<evidence type="ECO:0008006" key="5">
    <source>
        <dbReference type="Google" id="ProtNLM"/>
    </source>
</evidence>
<evidence type="ECO:0000256" key="2">
    <source>
        <dbReference type="SAM" id="Phobius"/>
    </source>
</evidence>
<proteinExistence type="predicted"/>
<feature type="region of interest" description="Disordered" evidence="1">
    <location>
        <begin position="148"/>
        <end position="248"/>
    </location>
</feature>
<dbReference type="EMBL" id="PVNL01000117">
    <property type="protein sequence ID" value="PRQ01300.1"/>
    <property type="molecule type" value="Genomic_DNA"/>
</dbReference>
<organism evidence="3 4">
    <name type="scientific">Enhygromyxa salina</name>
    <dbReference type="NCBI Taxonomy" id="215803"/>
    <lineage>
        <taxon>Bacteria</taxon>
        <taxon>Pseudomonadati</taxon>
        <taxon>Myxococcota</taxon>
        <taxon>Polyangia</taxon>
        <taxon>Nannocystales</taxon>
        <taxon>Nannocystaceae</taxon>
        <taxon>Enhygromyxa</taxon>
    </lineage>
</organism>
<sequence>MTSASHAISVTLCCAPEDADHLRPLAAHLSDHGLPTSLLIGVESDPHQLGPALDVPGAGLYVVCLGESLGPAEHRRLAGVYSARKGPAHYLAELLVEPDETLAMAETIHAALAKLDQSNASAPLAKQAKSPNGSRLRDVVGVTDISAVGSDAIPGGNTRIPKTPPPSQRAPVREGSVSGSYVLSAAKSVSRERSATADDAPAPGRPAPKADASGITARTGSSPAPAAKLDATPRTASKPAVTPVDARTGRSSKSIVIVLFVVLLAVAGTVYLIDSQGPETTLVRGRGAPTVAPIDDTATATETAEPETTGQEATGDDSTTGEHETGSDDGGEAEPTDATTIIREAIANGDMRSIDLLLVAQPGDTMSWRDAANDCRAKSYRGVRDWRLPSLDELKTLRGARMLEKDRYWSGTLAPQVGDGQDHVFVLDLAARSIEPVSKDASDVRVRCVRAALQPG</sequence>
<dbReference type="Proteomes" id="UP000238823">
    <property type="component" value="Unassembled WGS sequence"/>
</dbReference>
<evidence type="ECO:0000256" key="1">
    <source>
        <dbReference type="SAM" id="MobiDB-lite"/>
    </source>
</evidence>